<dbReference type="PANTHER" id="PTHR35789:SF1">
    <property type="entry name" value="SPORE GERMINATION PROTEIN B3"/>
    <property type="match status" value="1"/>
</dbReference>
<evidence type="ECO:0000256" key="1">
    <source>
        <dbReference type="ARBA" id="ARBA00004635"/>
    </source>
</evidence>
<dbReference type="RefSeq" id="WP_020817245.1">
    <property type="nucleotide sequence ID" value="NZ_ATAY01000098.1"/>
</dbReference>
<evidence type="ECO:0000256" key="4">
    <source>
        <dbReference type="ARBA" id="ARBA00022729"/>
    </source>
</evidence>
<evidence type="ECO:0000256" key="3">
    <source>
        <dbReference type="ARBA" id="ARBA00022544"/>
    </source>
</evidence>
<dbReference type="PANTHER" id="PTHR35789">
    <property type="entry name" value="SPORE GERMINATION PROTEIN B3"/>
    <property type="match status" value="1"/>
</dbReference>
<reference evidence="10 11" key="1">
    <citation type="journal article" date="2013" name="Genome Announc.">
        <title>Draft Genome Sequence of the Cellulolytic Bacterium Clostridium papyrosolvens C7 (ATCC 700395).</title>
        <authorList>
            <person name="Zepeda V."/>
            <person name="Dassa B."/>
            <person name="Borovok I."/>
            <person name="Lamed R."/>
            <person name="Bayer E.A."/>
            <person name="Cate J.H."/>
        </authorList>
    </citation>
    <scope>NUCLEOTIDE SEQUENCE [LARGE SCALE GENOMIC DNA]</scope>
    <source>
        <strain evidence="10 11">C7</strain>
    </source>
</reference>
<keyword evidence="4" id="KW-0732">Signal</keyword>
<dbReference type="InterPro" id="IPR057336">
    <property type="entry name" value="GerAC_N"/>
</dbReference>
<keyword evidence="5" id="KW-0472">Membrane</keyword>
<proteinExistence type="inferred from homology"/>
<dbReference type="Proteomes" id="UP000016860">
    <property type="component" value="Unassembled WGS sequence"/>
</dbReference>
<sequence>MINMKCKKILLTFIISTNLILNGCLGSKEINTLALSISIGIDKVDDEYSVTYQILNPKAIASKKSSIESPVFLYTERGKDLFEVIRRITTISPRKIYNSHLRMVVLNEEIAKEGIEGLLDFFLRDHEFRTDFYFVVAKGTTANEVLKSITPLEYVSGMEMYNSIKAAEKAWAPTKTVKIIELASKLVSEGVNPVLSAVEIVEQEDKSDSIDILKRSVVSKLKLTGLCAFKKDKFLGYLTEDESKGFNYITGNVKNTVGYLQLDEKNRVTFEVIEAKSKTKAYMINGKPAVNVVIDLTLNIAAEVGKYDVSIEKNAEKLNSLVEEKIKKHCEASIKRTQEDLQTDIFGFGEVIHRAHPKL</sequence>
<dbReference type="Pfam" id="PF05504">
    <property type="entry name" value="Spore_GerAC"/>
    <property type="match status" value="1"/>
</dbReference>
<comment type="similarity">
    <text evidence="2">Belongs to the GerABKC lipoprotein family.</text>
</comment>
<organism evidence="10 11">
    <name type="scientific">Ruminiclostridium papyrosolvens C7</name>
    <dbReference type="NCBI Taxonomy" id="1330534"/>
    <lineage>
        <taxon>Bacteria</taxon>
        <taxon>Bacillati</taxon>
        <taxon>Bacillota</taxon>
        <taxon>Clostridia</taxon>
        <taxon>Eubacteriales</taxon>
        <taxon>Oscillospiraceae</taxon>
        <taxon>Ruminiclostridium</taxon>
    </lineage>
</organism>
<feature type="domain" description="Spore germination protein N-terminal" evidence="9">
    <location>
        <begin position="27"/>
        <end position="200"/>
    </location>
</feature>
<dbReference type="InterPro" id="IPR046953">
    <property type="entry name" value="Spore_GerAC-like_C"/>
</dbReference>
<dbReference type="GO" id="GO:0016020">
    <property type="term" value="C:membrane"/>
    <property type="evidence" value="ECO:0007669"/>
    <property type="project" value="UniProtKB-SubCell"/>
</dbReference>
<dbReference type="EMBL" id="ATAY01000098">
    <property type="protein sequence ID" value="EPR07710.1"/>
    <property type="molecule type" value="Genomic_DNA"/>
</dbReference>
<dbReference type="InterPro" id="IPR008844">
    <property type="entry name" value="Spore_GerAC-like"/>
</dbReference>
<evidence type="ECO:0008006" key="12">
    <source>
        <dbReference type="Google" id="ProtNLM"/>
    </source>
</evidence>
<evidence type="ECO:0000259" key="9">
    <source>
        <dbReference type="Pfam" id="PF25198"/>
    </source>
</evidence>
<dbReference type="NCBIfam" id="TIGR02887">
    <property type="entry name" value="spore_ger_x_C"/>
    <property type="match status" value="1"/>
</dbReference>
<evidence type="ECO:0000256" key="6">
    <source>
        <dbReference type="ARBA" id="ARBA00023139"/>
    </source>
</evidence>
<name>U4QXI0_9FIRM</name>
<evidence type="ECO:0000313" key="11">
    <source>
        <dbReference type="Proteomes" id="UP000016860"/>
    </source>
</evidence>
<comment type="caution">
    <text evidence="10">The sequence shown here is derived from an EMBL/GenBank/DDBJ whole genome shotgun (WGS) entry which is preliminary data.</text>
</comment>
<feature type="domain" description="Spore germination GerAC-like C-terminal" evidence="8">
    <location>
        <begin position="224"/>
        <end position="358"/>
    </location>
</feature>
<dbReference type="Pfam" id="PF25198">
    <property type="entry name" value="Spore_GerAC_N"/>
    <property type="match status" value="1"/>
</dbReference>
<dbReference type="PATRIC" id="fig|1330534.3.peg.3862"/>
<dbReference type="Gene3D" id="6.20.190.10">
    <property type="entry name" value="Nutrient germinant receptor protein C, domain 1"/>
    <property type="match status" value="1"/>
</dbReference>
<evidence type="ECO:0000313" key="10">
    <source>
        <dbReference type="EMBL" id="EPR07710.1"/>
    </source>
</evidence>
<gene>
    <name evidence="10" type="ORF">L323_19465</name>
</gene>
<dbReference type="Gene3D" id="3.30.300.210">
    <property type="entry name" value="Nutrient germinant receptor protein C, domain 3"/>
    <property type="match status" value="1"/>
</dbReference>
<dbReference type="STRING" id="1330534.L323_19465"/>
<keyword evidence="7" id="KW-0449">Lipoprotein</keyword>
<evidence type="ECO:0000256" key="7">
    <source>
        <dbReference type="ARBA" id="ARBA00023288"/>
    </source>
</evidence>
<protein>
    <recommendedName>
        <fullName evidence="12">Germination protein, Ger(X)C family</fullName>
    </recommendedName>
</protein>
<dbReference type="AlphaFoldDB" id="U4QXI0"/>
<dbReference type="InterPro" id="IPR038501">
    <property type="entry name" value="Spore_GerAC_C_sf"/>
</dbReference>
<dbReference type="GO" id="GO:0009847">
    <property type="term" value="P:spore germination"/>
    <property type="evidence" value="ECO:0007669"/>
    <property type="project" value="InterPro"/>
</dbReference>
<keyword evidence="6" id="KW-0564">Palmitate</keyword>
<evidence type="ECO:0000259" key="8">
    <source>
        <dbReference type="Pfam" id="PF05504"/>
    </source>
</evidence>
<keyword evidence="3" id="KW-0309">Germination</keyword>
<evidence type="ECO:0000256" key="2">
    <source>
        <dbReference type="ARBA" id="ARBA00007886"/>
    </source>
</evidence>
<comment type="subcellular location">
    <subcellularLocation>
        <location evidence="1">Membrane</location>
        <topology evidence="1">Lipid-anchor</topology>
    </subcellularLocation>
</comment>
<accession>U4QXI0</accession>
<evidence type="ECO:0000256" key="5">
    <source>
        <dbReference type="ARBA" id="ARBA00023136"/>
    </source>
</evidence>